<dbReference type="InterPro" id="IPR006683">
    <property type="entry name" value="Thioestr_dom"/>
</dbReference>
<keyword evidence="2" id="KW-0378">Hydrolase</keyword>
<evidence type="ECO:0000256" key="2">
    <source>
        <dbReference type="ARBA" id="ARBA00022801"/>
    </source>
</evidence>
<gene>
    <name evidence="4" type="ORF">DM01DRAFT_1220567</name>
</gene>
<dbReference type="PANTHER" id="PTHR21660:SF1">
    <property type="entry name" value="ACYL-COENZYME A THIOESTERASE 13"/>
    <property type="match status" value="1"/>
</dbReference>
<dbReference type="SUPFAM" id="SSF54637">
    <property type="entry name" value="Thioesterase/thiol ester dehydrase-isomerase"/>
    <property type="match status" value="1"/>
</dbReference>
<accession>A0A1X2GQF2</accession>
<dbReference type="Proteomes" id="UP000242146">
    <property type="component" value="Unassembled WGS sequence"/>
</dbReference>
<dbReference type="STRING" id="101127.A0A1X2GQF2"/>
<protein>
    <recommendedName>
        <fullName evidence="3">Thioesterase domain-containing protein</fullName>
    </recommendedName>
</protein>
<dbReference type="AlphaFoldDB" id="A0A1X2GQF2"/>
<evidence type="ECO:0000313" key="5">
    <source>
        <dbReference type="Proteomes" id="UP000242146"/>
    </source>
</evidence>
<evidence type="ECO:0000313" key="4">
    <source>
        <dbReference type="EMBL" id="ORX58195.1"/>
    </source>
</evidence>
<comment type="similarity">
    <text evidence="1">Belongs to the thioesterase PaaI family.</text>
</comment>
<dbReference type="EMBL" id="MCGT01000007">
    <property type="protein sequence ID" value="ORX58195.1"/>
    <property type="molecule type" value="Genomic_DNA"/>
</dbReference>
<dbReference type="InterPro" id="IPR039298">
    <property type="entry name" value="ACOT13"/>
</dbReference>
<reference evidence="4 5" key="1">
    <citation type="submission" date="2016-07" db="EMBL/GenBank/DDBJ databases">
        <title>Pervasive Adenine N6-methylation of Active Genes in Fungi.</title>
        <authorList>
            <consortium name="DOE Joint Genome Institute"/>
            <person name="Mondo S.J."/>
            <person name="Dannebaum R.O."/>
            <person name="Kuo R.C."/>
            <person name="Labutti K."/>
            <person name="Haridas S."/>
            <person name="Kuo A."/>
            <person name="Salamov A."/>
            <person name="Ahrendt S.R."/>
            <person name="Lipzen A."/>
            <person name="Sullivan W."/>
            <person name="Andreopoulos W.B."/>
            <person name="Clum A."/>
            <person name="Lindquist E."/>
            <person name="Daum C."/>
            <person name="Ramamoorthy G.K."/>
            <person name="Gryganskyi A."/>
            <person name="Culley D."/>
            <person name="Magnuson J.K."/>
            <person name="James T.Y."/>
            <person name="O'Malley M.A."/>
            <person name="Stajich J.E."/>
            <person name="Spatafora J.W."/>
            <person name="Visel A."/>
            <person name="Grigoriev I.V."/>
        </authorList>
    </citation>
    <scope>NUCLEOTIDE SEQUENCE [LARGE SCALE GENOMIC DNA]</scope>
    <source>
        <strain evidence="4 5">NRRL 3301</strain>
    </source>
</reference>
<dbReference type="CDD" id="cd03443">
    <property type="entry name" value="PaaI_thioesterase"/>
    <property type="match status" value="1"/>
</dbReference>
<organism evidence="4 5">
    <name type="scientific">Hesseltinella vesiculosa</name>
    <dbReference type="NCBI Taxonomy" id="101127"/>
    <lineage>
        <taxon>Eukaryota</taxon>
        <taxon>Fungi</taxon>
        <taxon>Fungi incertae sedis</taxon>
        <taxon>Mucoromycota</taxon>
        <taxon>Mucoromycotina</taxon>
        <taxon>Mucoromycetes</taxon>
        <taxon>Mucorales</taxon>
        <taxon>Cunninghamellaceae</taxon>
        <taxon>Hesseltinella</taxon>
    </lineage>
</organism>
<name>A0A1X2GQF2_9FUNG</name>
<evidence type="ECO:0000259" key="3">
    <source>
        <dbReference type="Pfam" id="PF03061"/>
    </source>
</evidence>
<evidence type="ECO:0000256" key="1">
    <source>
        <dbReference type="ARBA" id="ARBA00008324"/>
    </source>
</evidence>
<dbReference type="InterPro" id="IPR029069">
    <property type="entry name" value="HotDog_dom_sf"/>
</dbReference>
<proteinExistence type="inferred from homology"/>
<dbReference type="GO" id="GO:0047617">
    <property type="term" value="F:fatty acyl-CoA hydrolase activity"/>
    <property type="evidence" value="ECO:0007669"/>
    <property type="project" value="InterPro"/>
</dbReference>
<dbReference type="PANTHER" id="PTHR21660">
    <property type="entry name" value="THIOESTERASE SUPERFAMILY MEMBER-RELATED"/>
    <property type="match status" value="1"/>
</dbReference>
<dbReference type="OrthoDB" id="46529at2759"/>
<feature type="domain" description="Thioesterase" evidence="3">
    <location>
        <begin position="64"/>
        <end position="143"/>
    </location>
</feature>
<comment type="caution">
    <text evidence="4">The sequence shown here is derived from an EMBL/GenBank/DDBJ whole genome shotgun (WGS) entry which is preliminary data.</text>
</comment>
<dbReference type="Pfam" id="PF03061">
    <property type="entry name" value="4HBT"/>
    <property type="match status" value="1"/>
</dbReference>
<dbReference type="Gene3D" id="3.10.129.10">
    <property type="entry name" value="Hotdog Thioesterase"/>
    <property type="match status" value="1"/>
</dbReference>
<keyword evidence="5" id="KW-1185">Reference proteome</keyword>
<sequence length="164" mass="18483">MKITPDIASKYPELEDLATLYSMNKQNPEVWEDLVSSHLAMVNLKPNTLVWEFQVEQCHSDGRGYLAAGCITTVIDICSSFAIHVYEGKTRWSLIGVSTDLGVHFFENIKVGETLVLECHVKRLSPKLGNVYTEVFNKEEDLCFTSSHSKFSIDRESSVPPARL</sequence>